<keyword evidence="6 8" id="KW-0249">Electron transport</keyword>
<dbReference type="EMBL" id="FUYQ01000001">
    <property type="protein sequence ID" value="SKB25913.1"/>
    <property type="molecule type" value="Genomic_DNA"/>
</dbReference>
<keyword evidence="7" id="KW-0535">Nitrogen fixation</keyword>
<dbReference type="Gene3D" id="3.40.50.360">
    <property type="match status" value="1"/>
</dbReference>
<evidence type="ECO:0000313" key="10">
    <source>
        <dbReference type="EMBL" id="SKB25913.1"/>
    </source>
</evidence>
<dbReference type="PROSITE" id="PS50902">
    <property type="entry name" value="FLAVODOXIN_LIKE"/>
    <property type="match status" value="1"/>
</dbReference>
<comment type="cofactor">
    <cofactor evidence="1 8">
        <name>FMN</name>
        <dbReference type="ChEBI" id="CHEBI:58210"/>
    </cofactor>
</comment>
<dbReference type="GO" id="GO:0010181">
    <property type="term" value="F:FMN binding"/>
    <property type="evidence" value="ECO:0007669"/>
    <property type="project" value="UniProtKB-UniRule"/>
</dbReference>
<dbReference type="AlphaFoldDB" id="A0A1T4ZUA9"/>
<evidence type="ECO:0000256" key="7">
    <source>
        <dbReference type="ARBA" id="ARBA00023231"/>
    </source>
</evidence>
<evidence type="ECO:0000256" key="8">
    <source>
        <dbReference type="PIRNR" id="PIRNR038996"/>
    </source>
</evidence>
<keyword evidence="3 8" id="KW-0813">Transport</keyword>
<dbReference type="PANTHER" id="PTHR42809">
    <property type="entry name" value="FLAVODOXIN 2"/>
    <property type="match status" value="1"/>
</dbReference>
<evidence type="ECO:0000256" key="1">
    <source>
        <dbReference type="ARBA" id="ARBA00001917"/>
    </source>
</evidence>
<evidence type="ECO:0000259" key="9">
    <source>
        <dbReference type="PROSITE" id="PS50902"/>
    </source>
</evidence>
<dbReference type="PRINTS" id="PR00369">
    <property type="entry name" value="FLAVODOXIN"/>
</dbReference>
<dbReference type="InterPro" id="IPR008254">
    <property type="entry name" value="Flavodoxin/NO_synth"/>
</dbReference>
<protein>
    <recommendedName>
        <fullName evidence="8">Flavodoxin</fullName>
    </recommendedName>
</protein>
<gene>
    <name evidence="10" type="ORF">SAMN05660349_00088</name>
</gene>
<evidence type="ECO:0000256" key="2">
    <source>
        <dbReference type="ARBA" id="ARBA00005267"/>
    </source>
</evidence>
<evidence type="ECO:0000256" key="3">
    <source>
        <dbReference type="ARBA" id="ARBA00022448"/>
    </source>
</evidence>
<dbReference type="InterPro" id="IPR010086">
    <property type="entry name" value="Flavodoxin_lc"/>
</dbReference>
<dbReference type="InterPro" id="IPR001226">
    <property type="entry name" value="Flavodoxin_CS"/>
</dbReference>
<dbReference type="GO" id="GO:0009055">
    <property type="term" value="F:electron transfer activity"/>
    <property type="evidence" value="ECO:0007669"/>
    <property type="project" value="UniProtKB-UniRule"/>
</dbReference>
<dbReference type="Proteomes" id="UP000190852">
    <property type="component" value="Unassembled WGS sequence"/>
</dbReference>
<reference evidence="11" key="1">
    <citation type="submission" date="2017-02" db="EMBL/GenBank/DDBJ databases">
        <authorList>
            <person name="Varghese N."/>
            <person name="Submissions S."/>
        </authorList>
    </citation>
    <scope>NUCLEOTIDE SEQUENCE [LARGE SCALE GENOMIC DNA]</scope>
    <source>
        <strain evidence="11">DSM 24967</strain>
    </source>
</reference>
<dbReference type="Pfam" id="PF00258">
    <property type="entry name" value="Flavodoxin_1"/>
    <property type="match status" value="1"/>
</dbReference>
<proteinExistence type="inferred from homology"/>
<dbReference type="NCBIfam" id="TIGR01752">
    <property type="entry name" value="flav_long"/>
    <property type="match status" value="1"/>
</dbReference>
<keyword evidence="11" id="KW-1185">Reference proteome</keyword>
<dbReference type="SUPFAM" id="SSF52218">
    <property type="entry name" value="Flavoproteins"/>
    <property type="match status" value="1"/>
</dbReference>
<evidence type="ECO:0000256" key="6">
    <source>
        <dbReference type="ARBA" id="ARBA00022982"/>
    </source>
</evidence>
<dbReference type="NCBIfam" id="NF006738">
    <property type="entry name" value="PRK09267.1-4"/>
    <property type="match status" value="1"/>
</dbReference>
<organism evidence="10 11">
    <name type="scientific">Parabacteroides chartae</name>
    <dbReference type="NCBI Taxonomy" id="1037355"/>
    <lineage>
        <taxon>Bacteria</taxon>
        <taxon>Pseudomonadati</taxon>
        <taxon>Bacteroidota</taxon>
        <taxon>Bacteroidia</taxon>
        <taxon>Bacteroidales</taxon>
        <taxon>Tannerellaceae</taxon>
        <taxon>Parabacteroides</taxon>
    </lineage>
</organism>
<dbReference type="InterPro" id="IPR050619">
    <property type="entry name" value="Flavodoxin"/>
</dbReference>
<dbReference type="NCBIfam" id="NF006739">
    <property type="entry name" value="PRK09267.1-5"/>
    <property type="match status" value="1"/>
</dbReference>
<name>A0A1T4ZUA9_9BACT</name>
<dbReference type="PROSITE" id="PS00201">
    <property type="entry name" value="FLAVODOXIN"/>
    <property type="match status" value="1"/>
</dbReference>
<evidence type="ECO:0000313" key="11">
    <source>
        <dbReference type="Proteomes" id="UP000190852"/>
    </source>
</evidence>
<keyword evidence="4 8" id="KW-0285">Flavoprotein</keyword>
<comment type="function">
    <text evidence="8">Low-potential electron donor to a number of redox enzymes.</text>
</comment>
<feature type="domain" description="Flavodoxin-like" evidence="9">
    <location>
        <begin position="4"/>
        <end position="164"/>
    </location>
</feature>
<comment type="similarity">
    <text evidence="2 8">Belongs to the flavodoxin family.</text>
</comment>
<dbReference type="PIRSF" id="PIRSF038996">
    <property type="entry name" value="FldA"/>
    <property type="match status" value="1"/>
</dbReference>
<dbReference type="InterPro" id="IPR001094">
    <property type="entry name" value="Flavdoxin-like"/>
</dbReference>
<accession>A0A1T4ZUA9</accession>
<keyword evidence="5 8" id="KW-0288">FMN</keyword>
<dbReference type="RefSeq" id="WP_079681869.1">
    <property type="nucleotide sequence ID" value="NZ_FUYQ01000001.1"/>
</dbReference>
<evidence type="ECO:0000256" key="4">
    <source>
        <dbReference type="ARBA" id="ARBA00022630"/>
    </source>
</evidence>
<dbReference type="PANTHER" id="PTHR42809:SF1">
    <property type="entry name" value="FLAVODOXIN 1"/>
    <property type="match status" value="1"/>
</dbReference>
<sequence length="170" mass="18417">MKKIGIFYGSGTGTTGEIAERIAEKLGLGSEHVYDISSVDLNVLTQYDLLILGTSTWGSGDLQDDWDNAISKVKKLDLSGKAVALFGLGDSGSFSDSFCSGMGILYRELQGSGVTFYGWSDPEEYEFEDSESVVDGKFVGLVLDETNESTLTNGRIDKWIDLLKKDCPAS</sequence>
<evidence type="ECO:0000256" key="5">
    <source>
        <dbReference type="ARBA" id="ARBA00022643"/>
    </source>
</evidence>
<dbReference type="InterPro" id="IPR029039">
    <property type="entry name" value="Flavoprotein-like_sf"/>
</dbReference>